<keyword evidence="4" id="KW-1185">Reference proteome</keyword>
<reference evidence="3" key="2">
    <citation type="submission" date="2015-03" db="UniProtKB">
        <authorList>
            <consortium name="EnsemblPlants"/>
        </authorList>
    </citation>
    <scope>IDENTIFICATION</scope>
</reference>
<feature type="domain" description="DYW" evidence="2">
    <location>
        <begin position="213"/>
        <end position="268"/>
    </location>
</feature>
<dbReference type="PaxDb" id="65489-OBART04G16270.1"/>
<dbReference type="HOGENOM" id="CLU_1006019_0_0_1"/>
<dbReference type="STRING" id="65489.A0A0D3FX46"/>
<evidence type="ECO:0000313" key="3">
    <source>
        <dbReference type="EnsemblPlants" id="OBART04G16270.1"/>
    </source>
</evidence>
<dbReference type="EnsemblPlants" id="OBART04G16270.1">
    <property type="protein sequence ID" value="OBART04G16270.1"/>
    <property type="gene ID" value="OBART04G16270"/>
</dbReference>
<evidence type="ECO:0000256" key="1">
    <source>
        <dbReference type="SAM" id="MobiDB-lite"/>
    </source>
</evidence>
<dbReference type="GO" id="GO:0008270">
    <property type="term" value="F:zinc ion binding"/>
    <property type="evidence" value="ECO:0007669"/>
    <property type="project" value="InterPro"/>
</dbReference>
<dbReference type="Proteomes" id="UP000026960">
    <property type="component" value="Chromosome 4"/>
</dbReference>
<dbReference type="InterPro" id="IPR032867">
    <property type="entry name" value="DYW_dom"/>
</dbReference>
<evidence type="ECO:0000313" key="4">
    <source>
        <dbReference type="Proteomes" id="UP000026960"/>
    </source>
</evidence>
<accession>A0A0D3FX46</accession>
<name>A0A0D3FX46_9ORYZ</name>
<proteinExistence type="predicted"/>
<dbReference type="Gramene" id="OBART04G16270.1">
    <property type="protein sequence ID" value="OBART04G16270.1"/>
    <property type="gene ID" value="OBART04G16270"/>
</dbReference>
<dbReference type="eggNOG" id="KOG4197">
    <property type="taxonomic scope" value="Eukaryota"/>
</dbReference>
<dbReference type="Pfam" id="PF14432">
    <property type="entry name" value="DYW_deaminase"/>
    <property type="match status" value="1"/>
</dbReference>
<reference evidence="3" key="1">
    <citation type="journal article" date="2009" name="Rice">
        <title>De Novo Next Generation Sequencing of Plant Genomes.</title>
        <authorList>
            <person name="Rounsley S."/>
            <person name="Marri P.R."/>
            <person name="Yu Y."/>
            <person name="He R."/>
            <person name="Sisneros N."/>
            <person name="Goicoechea J.L."/>
            <person name="Lee S.J."/>
            <person name="Angelova A."/>
            <person name="Kudrna D."/>
            <person name="Luo M."/>
            <person name="Affourtit J."/>
            <person name="Desany B."/>
            <person name="Knight J."/>
            <person name="Niazi F."/>
            <person name="Egholm M."/>
            <person name="Wing R.A."/>
        </authorList>
    </citation>
    <scope>NUCLEOTIDE SEQUENCE [LARGE SCALE GENOMIC DNA]</scope>
    <source>
        <strain evidence="3">cv. IRGC 105608</strain>
    </source>
</reference>
<sequence length="277" mass="30391">MAAAAAGIGGGSPRPAPPTAPAKAPELCIPRGVVLCDVRHAGVPSSSRARARHLALIRRRSPRADATALPAHGTFTAHALRLFLLCPCSPLSARLYSILPRRRWSLGAGGRPPPVRGNARRHWPHSAQAQHTVACTSRAHLEDVRSGFRRGVQAYTTIKHGLMFDRLLAVEMSRHHLVQFDAMEDNGAVTYTQTDLCLEALTLFIEMQTTVLLLNPKEATLSKNLRVCFDCHSTTKLIAKVYNTEIVDLCVARIDFNHFKDGSCSCNEPMITDELLY</sequence>
<protein>
    <recommendedName>
        <fullName evidence="2">DYW domain-containing protein</fullName>
    </recommendedName>
</protein>
<dbReference type="AlphaFoldDB" id="A0A0D3FX46"/>
<evidence type="ECO:0000259" key="2">
    <source>
        <dbReference type="Pfam" id="PF14432"/>
    </source>
</evidence>
<organism evidence="3">
    <name type="scientific">Oryza barthii</name>
    <dbReference type="NCBI Taxonomy" id="65489"/>
    <lineage>
        <taxon>Eukaryota</taxon>
        <taxon>Viridiplantae</taxon>
        <taxon>Streptophyta</taxon>
        <taxon>Embryophyta</taxon>
        <taxon>Tracheophyta</taxon>
        <taxon>Spermatophyta</taxon>
        <taxon>Magnoliopsida</taxon>
        <taxon>Liliopsida</taxon>
        <taxon>Poales</taxon>
        <taxon>Poaceae</taxon>
        <taxon>BOP clade</taxon>
        <taxon>Oryzoideae</taxon>
        <taxon>Oryzeae</taxon>
        <taxon>Oryzinae</taxon>
        <taxon>Oryza</taxon>
    </lineage>
</organism>
<feature type="region of interest" description="Disordered" evidence="1">
    <location>
        <begin position="1"/>
        <end position="23"/>
    </location>
</feature>